<name>A0ABV6T983_9ACTN</name>
<dbReference type="RefSeq" id="WP_283141913.1">
    <property type="nucleotide sequence ID" value="NZ_JBHMQV010000001.1"/>
</dbReference>
<gene>
    <name evidence="1" type="ORF">ACFH04_01120</name>
</gene>
<evidence type="ECO:0000313" key="1">
    <source>
        <dbReference type="EMBL" id="MFC0842342.1"/>
    </source>
</evidence>
<proteinExistence type="predicted"/>
<reference evidence="1 2" key="1">
    <citation type="submission" date="2024-09" db="EMBL/GenBank/DDBJ databases">
        <authorList>
            <person name="Sun Q."/>
            <person name="Mori K."/>
        </authorList>
    </citation>
    <scope>NUCLEOTIDE SEQUENCE [LARGE SCALE GENOMIC DNA]</scope>
    <source>
        <strain evidence="1 2">JCM 4557</strain>
    </source>
</reference>
<organism evidence="1 2">
    <name type="scientific">Streptomyces noboritoensis</name>
    <dbReference type="NCBI Taxonomy" id="67337"/>
    <lineage>
        <taxon>Bacteria</taxon>
        <taxon>Bacillati</taxon>
        <taxon>Actinomycetota</taxon>
        <taxon>Actinomycetes</taxon>
        <taxon>Kitasatosporales</taxon>
        <taxon>Streptomycetaceae</taxon>
        <taxon>Streptomyces</taxon>
    </lineage>
</organism>
<sequence>MTSSTPGSGDGSARATARRFLKRDFPENSELSWLCQTHKDPDAMKLVLRTGYVCQHCQRERTRT</sequence>
<keyword evidence="2" id="KW-1185">Reference proteome</keyword>
<accession>A0ABV6T983</accession>
<evidence type="ECO:0000313" key="2">
    <source>
        <dbReference type="Proteomes" id="UP001589887"/>
    </source>
</evidence>
<comment type="caution">
    <text evidence="1">The sequence shown here is derived from an EMBL/GenBank/DDBJ whole genome shotgun (WGS) entry which is preliminary data.</text>
</comment>
<evidence type="ECO:0008006" key="3">
    <source>
        <dbReference type="Google" id="ProtNLM"/>
    </source>
</evidence>
<protein>
    <recommendedName>
        <fullName evidence="3">Transposase zinc-ribbon domain-containing protein</fullName>
    </recommendedName>
</protein>
<dbReference type="Proteomes" id="UP001589887">
    <property type="component" value="Unassembled WGS sequence"/>
</dbReference>
<dbReference type="EMBL" id="JBHMQV010000001">
    <property type="protein sequence ID" value="MFC0842342.1"/>
    <property type="molecule type" value="Genomic_DNA"/>
</dbReference>